<evidence type="ECO:0000256" key="7">
    <source>
        <dbReference type="ARBA" id="ARBA00023078"/>
    </source>
</evidence>
<proteinExistence type="inferred from homology"/>
<evidence type="ECO:0000313" key="11">
    <source>
        <dbReference type="EMBL" id="ADA63573.1"/>
    </source>
</evidence>
<protein>
    <recommendedName>
        <fullName evidence="3 10">Photosystem I assembly protein Ycf4</fullName>
    </recommendedName>
</protein>
<comment type="similarity">
    <text evidence="2 10">Belongs to the Ycf4 family.</text>
</comment>
<feature type="transmembrane region" description="Helical" evidence="10">
    <location>
        <begin position="63"/>
        <end position="88"/>
    </location>
</feature>
<evidence type="ECO:0000256" key="6">
    <source>
        <dbReference type="ARBA" id="ARBA00022989"/>
    </source>
</evidence>
<dbReference type="GeneID" id="9978467"/>
<feature type="transmembrane region" description="Helical" evidence="10">
    <location>
        <begin position="21"/>
        <end position="43"/>
    </location>
</feature>
<dbReference type="AlphaFoldDB" id="E3T2T5"/>
<comment type="function">
    <text evidence="1 10">Seems to be required for the assembly of the photosystem I complex.</text>
</comment>
<keyword evidence="4 10" id="KW-0602">Photosynthesis</keyword>
<dbReference type="HAMAP" id="MF_00437">
    <property type="entry name" value="Ycf4"/>
    <property type="match status" value="1"/>
</dbReference>
<name>E3T2T5_EQUAR</name>
<keyword evidence="6 10" id="KW-1133">Transmembrane helix</keyword>
<dbReference type="Pfam" id="PF02392">
    <property type="entry name" value="Ycf4"/>
    <property type="match status" value="1"/>
</dbReference>
<keyword evidence="11" id="KW-0150">Chloroplast</keyword>
<evidence type="ECO:0000256" key="3">
    <source>
        <dbReference type="ARBA" id="ARBA00015395"/>
    </source>
</evidence>
<evidence type="ECO:0000256" key="4">
    <source>
        <dbReference type="ARBA" id="ARBA00022531"/>
    </source>
</evidence>
<reference evidence="11" key="1">
    <citation type="journal article" date="2010" name="BMC Evol. Biol.">
        <title>Complete plastome sequences of Equisetum arvense and Isoetes flaccida: implications for phylogeny and plastid genome evolution of early land plant lineages.</title>
        <authorList>
            <person name="Karol K.G."/>
            <person name="Arumuganathan K."/>
            <person name="Boore J.L."/>
            <person name="Duffy A.M."/>
            <person name="Everett K.D."/>
            <person name="Hall J.D."/>
            <person name="Hansen S.K."/>
            <person name="Kuehl J.V."/>
            <person name="Mandoli D.F."/>
            <person name="Mishler B.D."/>
            <person name="Olmstead R.G."/>
            <person name="Renzaglia K.S."/>
            <person name="Wolf P.G."/>
        </authorList>
    </citation>
    <scope>NUCLEOTIDE SEQUENCE [LARGE SCALE GENOMIC DNA]</scope>
</reference>
<dbReference type="PANTHER" id="PTHR33288">
    <property type="match status" value="1"/>
</dbReference>
<organism evidence="11">
    <name type="scientific">Equisetum arvense</name>
    <name type="common">Field horsetail</name>
    <name type="synonym">Common horsetail</name>
    <dbReference type="NCBI Taxonomy" id="3258"/>
    <lineage>
        <taxon>Eukaryota</taxon>
        <taxon>Viridiplantae</taxon>
        <taxon>Streptophyta</taxon>
        <taxon>Embryophyta</taxon>
        <taxon>Tracheophyta</taxon>
        <taxon>Polypodiopsida</taxon>
        <taxon>Equisetidae</taxon>
        <taxon>Equisetales</taxon>
        <taxon>Equisetaceae</taxon>
        <taxon>Equisetum</taxon>
    </lineage>
</organism>
<keyword evidence="5 10" id="KW-0812">Transmembrane</keyword>
<keyword evidence="7 10" id="KW-0793">Thylakoid</keyword>
<evidence type="ECO:0000256" key="10">
    <source>
        <dbReference type="HAMAP-Rule" id="MF_00437"/>
    </source>
</evidence>
<dbReference type="GO" id="GO:0055035">
    <property type="term" value="C:plastid thylakoid membrane"/>
    <property type="evidence" value="ECO:0007669"/>
    <property type="project" value="UniProtKB-SubCell"/>
</dbReference>
<evidence type="ECO:0000313" key="12">
    <source>
        <dbReference type="EMBL" id="AEV58350.1"/>
    </source>
</evidence>
<dbReference type="PANTHER" id="PTHR33288:SF4">
    <property type="entry name" value="PHOTOSYSTEM I ASSEMBLY PROTEIN YCF4"/>
    <property type="match status" value="1"/>
</dbReference>
<keyword evidence="8 10" id="KW-0472">Membrane</keyword>
<gene>
    <name evidence="10 11" type="primary">ycf4</name>
</gene>
<dbReference type="RefSeq" id="YP_004021774.1">
    <property type="nucleotide sequence ID" value="NC_014699.1"/>
</dbReference>
<evidence type="ECO:0000256" key="2">
    <source>
        <dbReference type="ARBA" id="ARBA00008198"/>
    </source>
</evidence>
<dbReference type="GO" id="GO:0015979">
    <property type="term" value="P:photosynthesis"/>
    <property type="evidence" value="ECO:0007669"/>
    <property type="project" value="UniProtKB-UniRule"/>
</dbReference>
<dbReference type="EMBL" id="JN968380">
    <property type="protein sequence ID" value="AEV58350.1"/>
    <property type="molecule type" value="Genomic_DNA"/>
</dbReference>
<evidence type="ECO:0000256" key="9">
    <source>
        <dbReference type="ARBA" id="ARBA00046286"/>
    </source>
</evidence>
<evidence type="ECO:0000256" key="8">
    <source>
        <dbReference type="ARBA" id="ARBA00023136"/>
    </source>
</evidence>
<dbReference type="GO" id="GO:0009522">
    <property type="term" value="C:photosystem I"/>
    <property type="evidence" value="ECO:0007669"/>
    <property type="project" value="InterPro"/>
</dbReference>
<accession>E3T2T5</accession>
<dbReference type="NCBIfam" id="NF002712">
    <property type="entry name" value="PRK02542.1"/>
    <property type="match status" value="1"/>
</dbReference>
<evidence type="ECO:0000256" key="5">
    <source>
        <dbReference type="ARBA" id="ARBA00022692"/>
    </source>
</evidence>
<geneLocation type="plastid" evidence="11"/>
<comment type="subcellular location">
    <subcellularLocation>
        <location evidence="10">Cellular thylakoid membrane</location>
        <topology evidence="10">Multi-pass membrane protein</topology>
    </subcellularLocation>
    <subcellularLocation>
        <location evidence="9">Plastid thylakoid membrane</location>
        <topology evidence="9">Multi-pass membrane protein</topology>
    </subcellularLocation>
</comment>
<dbReference type="InterPro" id="IPR003359">
    <property type="entry name" value="PSI_Ycf4_assembly"/>
</dbReference>
<reference evidence="12" key="2">
    <citation type="journal article" date="2014" name="PLoS ONE">
        <title>Chloroplast Genome Differences between Asian and American Equisetum arvense (Equisetaceae) and the Origin of the Hypervariable trnY-trnE Intergenic Spacer.</title>
        <authorList>
            <person name="Kim H.T."/>
            <person name="Kim K.J."/>
        </authorList>
    </citation>
    <scope>NUCLEOTIDE SEQUENCE</scope>
</reference>
<dbReference type="EMBL" id="GU191334">
    <property type="protein sequence ID" value="ADA63573.1"/>
    <property type="molecule type" value="Genomic_DNA"/>
</dbReference>
<keyword evidence="11" id="KW-0934">Plastid</keyword>
<evidence type="ECO:0000256" key="1">
    <source>
        <dbReference type="ARBA" id="ARBA00002862"/>
    </source>
</evidence>
<sequence>MNRQSDLIRVDYIRGSRNISNFFWATILFFGASGFFLIGFSSYLGKDLIPFLYSQDLLFIPQGIVMCFYGIAGCFLGIYLWFTIFWNVGSGYNYFDKQDGILCIFRWGFPGRNRRILIKIKMNDIKAIKMEIREGFYPRRFLYIKIKGQQYIPLTQLGENFTTLGEMEEIAAELARFLRVSLEG</sequence>